<reference evidence="3 4" key="1">
    <citation type="submission" date="2018-06" db="EMBL/GenBank/DDBJ databases">
        <authorList>
            <consortium name="Pathogen Informatics"/>
            <person name="Doyle S."/>
        </authorList>
    </citation>
    <scope>NUCLEOTIDE SEQUENCE [LARGE SCALE GENOMIC DNA]</scope>
    <source>
        <strain evidence="3 4">NCTC12413</strain>
    </source>
</reference>
<dbReference type="InterPro" id="IPR050282">
    <property type="entry name" value="Cycloisomerase_2"/>
</dbReference>
<dbReference type="Proteomes" id="UP000321598">
    <property type="component" value="Unassembled WGS sequence"/>
</dbReference>
<reference evidence="2 5" key="2">
    <citation type="submission" date="2019-07" db="EMBL/GenBank/DDBJ databases">
        <title>Whole genome shotgun sequence of Staphylococcus arlettae NBRC 109765.</title>
        <authorList>
            <person name="Hosoyama A."/>
            <person name="Uohara A."/>
            <person name="Ohji S."/>
            <person name="Ichikawa N."/>
        </authorList>
    </citation>
    <scope>NUCLEOTIDE SEQUENCE [LARGE SCALE GENOMIC DNA]</scope>
    <source>
        <strain evidence="2 5">NBRC 109765</strain>
    </source>
</reference>
<accession>A0A380CBN2</accession>
<keyword evidence="3" id="KW-0378">Hydrolase</keyword>
<sequence length="346" mass="38198">MTTLGYVGTYTKKEGKGIYRFELNEATGDIDTVETGFELEASTYITQYNSYLYAITREGDDCGVASLKIDAEGRLTLINKCLASTAGTGCYIAVSPDGQYLFESVYGAGVARLYELNAETGEVVQLIHELQHTYEVGSNERQDGPHVHFLDVTPDNKYVVAMDLGTDNVVTYTYGQDGLTEYAVTKFEPGDGPRHITFNQNNSKYAYIVHELSNKVSVVKYEDGKFEEIEKHLTIPESFNGDTKLAAVRLSQDQQFLYISNRGHDSIAIFKIVEDGASLELVDITPSGGEFPRDFNIVASDDYLVCAHQEGSSPLVVFKRDKATGTLTQTDNRATAPEGVCVQFLK</sequence>
<dbReference type="InterPro" id="IPR019405">
    <property type="entry name" value="Lactonase_7-beta_prop"/>
</dbReference>
<dbReference type="EC" id="3.1.1.31" evidence="3"/>
<gene>
    <name evidence="3" type="ORF">NCTC12413_00913</name>
    <name evidence="2" type="ORF">SAR03_23180</name>
</gene>
<dbReference type="GO" id="GO:0017057">
    <property type="term" value="F:6-phosphogluconolactonase activity"/>
    <property type="evidence" value="ECO:0007669"/>
    <property type="project" value="UniProtKB-EC"/>
</dbReference>
<evidence type="ECO:0000256" key="1">
    <source>
        <dbReference type="ARBA" id="ARBA00005564"/>
    </source>
</evidence>
<evidence type="ECO:0000313" key="5">
    <source>
        <dbReference type="Proteomes" id="UP000321598"/>
    </source>
</evidence>
<organism evidence="3 4">
    <name type="scientific">Staphylococcus arlettae</name>
    <dbReference type="NCBI Taxonomy" id="29378"/>
    <lineage>
        <taxon>Bacteria</taxon>
        <taxon>Bacillati</taxon>
        <taxon>Bacillota</taxon>
        <taxon>Bacilli</taxon>
        <taxon>Bacillales</taxon>
        <taxon>Staphylococcaceae</taxon>
        <taxon>Staphylococcus</taxon>
    </lineage>
</organism>
<comment type="similarity">
    <text evidence="1">Belongs to the cycloisomerase 2 family.</text>
</comment>
<evidence type="ECO:0000313" key="3">
    <source>
        <dbReference type="EMBL" id="SUJ15584.1"/>
    </source>
</evidence>
<dbReference type="Pfam" id="PF10282">
    <property type="entry name" value="Lactonase"/>
    <property type="match status" value="1"/>
</dbReference>
<dbReference type="AlphaFoldDB" id="A0A380CBN2"/>
<dbReference type="InterPro" id="IPR015943">
    <property type="entry name" value="WD40/YVTN_repeat-like_dom_sf"/>
</dbReference>
<dbReference type="GO" id="GO:0005829">
    <property type="term" value="C:cytosol"/>
    <property type="evidence" value="ECO:0007669"/>
    <property type="project" value="TreeGrafter"/>
</dbReference>
<dbReference type="EMBL" id="UGZE01000001">
    <property type="protein sequence ID" value="SUJ15584.1"/>
    <property type="molecule type" value="Genomic_DNA"/>
</dbReference>
<protein>
    <submittedName>
        <fullName evidence="3">6-phosphogluconolactonase</fullName>
        <ecNumber evidence="3">3.1.1.31</ecNumber>
    </submittedName>
</protein>
<dbReference type="EMBL" id="BKAV01000031">
    <property type="protein sequence ID" value="GEQ01281.1"/>
    <property type="molecule type" value="Genomic_DNA"/>
</dbReference>
<dbReference type="PANTHER" id="PTHR30344">
    <property type="entry name" value="6-PHOSPHOGLUCONOLACTONASE-RELATED"/>
    <property type="match status" value="1"/>
</dbReference>
<dbReference type="InterPro" id="IPR011048">
    <property type="entry name" value="Haem_d1_sf"/>
</dbReference>
<evidence type="ECO:0000313" key="4">
    <source>
        <dbReference type="Proteomes" id="UP000254956"/>
    </source>
</evidence>
<proteinExistence type="inferred from homology"/>
<dbReference type="STRING" id="1212545.SARL_01826"/>
<evidence type="ECO:0000313" key="2">
    <source>
        <dbReference type="EMBL" id="GEQ01281.1"/>
    </source>
</evidence>
<dbReference type="OrthoDB" id="9790815at2"/>
<dbReference type="PANTHER" id="PTHR30344:SF1">
    <property type="entry name" value="6-PHOSPHOGLUCONOLACTONASE"/>
    <property type="match status" value="1"/>
</dbReference>
<dbReference type="RefSeq" id="WP_103388390.1">
    <property type="nucleotide sequence ID" value="NZ_BKAV01000031.1"/>
</dbReference>
<keyword evidence="5" id="KW-1185">Reference proteome</keyword>
<dbReference type="Gene3D" id="2.130.10.10">
    <property type="entry name" value="YVTN repeat-like/Quinoprotein amine dehydrogenase"/>
    <property type="match status" value="1"/>
</dbReference>
<dbReference type="Proteomes" id="UP000254956">
    <property type="component" value="Unassembled WGS sequence"/>
</dbReference>
<name>A0A380CBN2_9STAP</name>
<dbReference type="SUPFAM" id="SSF51004">
    <property type="entry name" value="C-terminal (heme d1) domain of cytochrome cd1-nitrite reductase"/>
    <property type="match status" value="1"/>
</dbReference>